<dbReference type="GO" id="GO:0005524">
    <property type="term" value="F:ATP binding"/>
    <property type="evidence" value="ECO:0007669"/>
    <property type="project" value="UniProtKB-KW"/>
</dbReference>
<dbReference type="InterPro" id="IPR017871">
    <property type="entry name" value="ABC_transporter-like_CS"/>
</dbReference>
<keyword evidence="3 5" id="KW-0067">ATP-binding</keyword>
<dbReference type="PROSITE" id="PS00211">
    <property type="entry name" value="ABC_TRANSPORTER_1"/>
    <property type="match status" value="1"/>
</dbReference>
<dbReference type="InterPro" id="IPR050763">
    <property type="entry name" value="ABC_transporter_ATP-binding"/>
</dbReference>
<evidence type="ECO:0000256" key="1">
    <source>
        <dbReference type="ARBA" id="ARBA00022448"/>
    </source>
</evidence>
<dbReference type="RefSeq" id="WP_257822408.1">
    <property type="nucleotide sequence ID" value="NZ_JABXYM010000001.1"/>
</dbReference>
<keyword evidence="1" id="KW-0813">Transport</keyword>
<keyword evidence="2" id="KW-0547">Nucleotide-binding</keyword>
<evidence type="ECO:0000256" key="3">
    <source>
        <dbReference type="ARBA" id="ARBA00022840"/>
    </source>
</evidence>
<evidence type="ECO:0000313" key="5">
    <source>
        <dbReference type="EMBL" id="MCR6098029.1"/>
    </source>
</evidence>
<dbReference type="Pfam" id="PF00005">
    <property type="entry name" value="ABC_tran"/>
    <property type="match status" value="1"/>
</dbReference>
<dbReference type="CDD" id="cd03230">
    <property type="entry name" value="ABC_DR_subfamily_A"/>
    <property type="match status" value="1"/>
</dbReference>
<dbReference type="Gene3D" id="3.40.50.300">
    <property type="entry name" value="P-loop containing nucleotide triphosphate hydrolases"/>
    <property type="match status" value="1"/>
</dbReference>
<feature type="domain" description="ABC transporter" evidence="4">
    <location>
        <begin position="5"/>
        <end position="226"/>
    </location>
</feature>
<dbReference type="PANTHER" id="PTHR42711:SF17">
    <property type="entry name" value="ABC TRANSPORTER ATP-BINDING PROTEIN"/>
    <property type="match status" value="1"/>
</dbReference>
<dbReference type="EMBL" id="JABXYM010000001">
    <property type="protein sequence ID" value="MCR6098029.1"/>
    <property type="molecule type" value="Genomic_DNA"/>
</dbReference>
<dbReference type="PROSITE" id="PS50893">
    <property type="entry name" value="ABC_TRANSPORTER_2"/>
    <property type="match status" value="1"/>
</dbReference>
<protein>
    <submittedName>
        <fullName evidence="5">ABC transporter ATP-binding protein</fullName>
    </submittedName>
</protein>
<evidence type="ECO:0000256" key="2">
    <source>
        <dbReference type="ARBA" id="ARBA00022741"/>
    </source>
</evidence>
<dbReference type="AlphaFoldDB" id="A0A9Q4G0P2"/>
<dbReference type="SMART" id="SM00382">
    <property type="entry name" value="AAA"/>
    <property type="match status" value="1"/>
</dbReference>
<dbReference type="PANTHER" id="PTHR42711">
    <property type="entry name" value="ABC TRANSPORTER ATP-BINDING PROTEIN"/>
    <property type="match status" value="1"/>
</dbReference>
<organism evidence="5 6">
    <name type="scientific">Salipaludibacillus agaradhaerens</name>
    <name type="common">Bacillus agaradhaerens</name>
    <dbReference type="NCBI Taxonomy" id="76935"/>
    <lineage>
        <taxon>Bacteria</taxon>
        <taxon>Bacillati</taxon>
        <taxon>Bacillota</taxon>
        <taxon>Bacilli</taxon>
        <taxon>Bacillales</taxon>
        <taxon>Bacillaceae</taxon>
    </lineage>
</organism>
<evidence type="ECO:0000313" key="6">
    <source>
        <dbReference type="Proteomes" id="UP001057753"/>
    </source>
</evidence>
<dbReference type="SUPFAM" id="SSF52540">
    <property type="entry name" value="P-loop containing nucleoside triphosphate hydrolases"/>
    <property type="match status" value="1"/>
</dbReference>
<dbReference type="Proteomes" id="UP001057753">
    <property type="component" value="Unassembled WGS sequence"/>
</dbReference>
<name>A0A9Q4G0P2_SALAG</name>
<sequence>MKQLIKARGLKKTFRHQSVVKGIDFDVHEGEIVALIGSNGAGKTTTIALLLGMMKPDEGTIIPWIEDYQHHVGVQLQTTPFFEGYTVEENLKLFAALYNRRLSKEHIVQKLDECGLTDSIKTPAVRLSLGQQKRLSLAITTIHNPKLVVLDEPSAGLDPLARHDIKKMMSQLAKNDVTVLFSSHDMDEVMEVAHRLIFMHNGTVIAYGKIDELLTDHDVDNLDALYIKLAQQATEGE</sequence>
<keyword evidence="6" id="KW-1185">Reference proteome</keyword>
<proteinExistence type="predicted"/>
<dbReference type="InterPro" id="IPR027417">
    <property type="entry name" value="P-loop_NTPase"/>
</dbReference>
<evidence type="ECO:0000259" key="4">
    <source>
        <dbReference type="PROSITE" id="PS50893"/>
    </source>
</evidence>
<dbReference type="InterPro" id="IPR003593">
    <property type="entry name" value="AAA+_ATPase"/>
</dbReference>
<gene>
    <name evidence="5" type="ORF">HXA33_15935</name>
</gene>
<dbReference type="InterPro" id="IPR003439">
    <property type="entry name" value="ABC_transporter-like_ATP-bd"/>
</dbReference>
<reference evidence="5" key="1">
    <citation type="submission" date="2020-06" db="EMBL/GenBank/DDBJ databases">
        <title>Insight into the genomes of haloalkaliphilic bacilli from Kenyan soda lakes.</title>
        <authorList>
            <person name="Mwirichia R."/>
            <person name="Villamizar G.C."/>
            <person name="Poehlein A."/>
            <person name="Mugweru J."/>
            <person name="Kipnyargis A."/>
            <person name="Kiplimo D."/>
            <person name="Orwa P."/>
            <person name="Daniel R."/>
        </authorList>
    </citation>
    <scope>NUCLEOTIDE SEQUENCE</scope>
    <source>
        <strain evidence="5">B1096_S55</strain>
    </source>
</reference>
<comment type="caution">
    <text evidence="5">The sequence shown here is derived from an EMBL/GenBank/DDBJ whole genome shotgun (WGS) entry which is preliminary data.</text>
</comment>
<dbReference type="GO" id="GO:0016887">
    <property type="term" value="F:ATP hydrolysis activity"/>
    <property type="evidence" value="ECO:0007669"/>
    <property type="project" value="InterPro"/>
</dbReference>
<accession>A0A9Q4G0P2</accession>